<feature type="region of interest" description="Disordered" evidence="1">
    <location>
        <begin position="1"/>
        <end position="25"/>
    </location>
</feature>
<name>A0A5M9JZ20_MONFR</name>
<sequence length="404" mass="44884">MQPKSALKCELERGDSSRGSGSIYPLTKLPSPSMVAAQTYASRFQNPVGWEADTWSQHGILTQMEQFPRRHSTMATMAEQKASLENKSSLATTSPCLQITPKIRLTSKSLKEPESRLVAKGRKRAPVMGTLDARQHFGTPASSTSIHRVPFQYTHDRLQIWGHAYFGNIVTADAFVNAVSLRRSSLVTTNEQDLQESLRTSDQVMIRAMVLPKAVERKPFLIQRQFDIRKLRDSIPASRPSQDHARGLTTVRRSSRLRRLSLQGISNSTQRGTIHNHFRGQISTNHVAVPIHIEYALHYLPVLAALMLSGHVRKGDSIDLPLPNPEAWVDTTAYVYTGQGEITSAMKENILFLAGRAEKLFLGINLTSAQLLNPRLVYGLQYPAASNNVCGGLLCPGFPENVHN</sequence>
<dbReference type="EMBL" id="VICG01000002">
    <property type="protein sequence ID" value="KAA8574804.1"/>
    <property type="molecule type" value="Genomic_DNA"/>
</dbReference>
<gene>
    <name evidence="2" type="ORF">EYC84_004052</name>
</gene>
<evidence type="ECO:0000313" key="3">
    <source>
        <dbReference type="Proteomes" id="UP000322873"/>
    </source>
</evidence>
<reference evidence="2 3" key="1">
    <citation type="submission" date="2019-06" db="EMBL/GenBank/DDBJ databases">
        <title>Genome Sequence of the Brown Rot Fungal Pathogen Monilinia fructicola.</title>
        <authorList>
            <person name="De Miccolis Angelini R.M."/>
            <person name="Landi L."/>
            <person name="Abate D."/>
            <person name="Pollastro S."/>
            <person name="Romanazzi G."/>
            <person name="Faretra F."/>
        </authorList>
    </citation>
    <scope>NUCLEOTIDE SEQUENCE [LARGE SCALE GENOMIC DNA]</scope>
    <source>
        <strain evidence="2 3">Mfrc123</strain>
    </source>
</reference>
<evidence type="ECO:0000313" key="2">
    <source>
        <dbReference type="EMBL" id="KAA8574804.1"/>
    </source>
</evidence>
<organism evidence="2 3">
    <name type="scientific">Monilinia fructicola</name>
    <name type="common">Brown rot fungus</name>
    <name type="synonym">Ciboria fructicola</name>
    <dbReference type="NCBI Taxonomy" id="38448"/>
    <lineage>
        <taxon>Eukaryota</taxon>
        <taxon>Fungi</taxon>
        <taxon>Dikarya</taxon>
        <taxon>Ascomycota</taxon>
        <taxon>Pezizomycotina</taxon>
        <taxon>Leotiomycetes</taxon>
        <taxon>Helotiales</taxon>
        <taxon>Sclerotiniaceae</taxon>
        <taxon>Monilinia</taxon>
    </lineage>
</organism>
<comment type="caution">
    <text evidence="2">The sequence shown here is derived from an EMBL/GenBank/DDBJ whole genome shotgun (WGS) entry which is preliminary data.</text>
</comment>
<evidence type="ECO:0000256" key="1">
    <source>
        <dbReference type="SAM" id="MobiDB-lite"/>
    </source>
</evidence>
<protein>
    <submittedName>
        <fullName evidence="2">Uncharacterized protein</fullName>
    </submittedName>
</protein>
<dbReference type="VEuPathDB" id="FungiDB:MFRU_002g04960"/>
<accession>A0A5M9JZ20</accession>
<feature type="compositionally biased region" description="Basic and acidic residues" evidence="1">
    <location>
        <begin position="7"/>
        <end position="16"/>
    </location>
</feature>
<keyword evidence="3" id="KW-1185">Reference proteome</keyword>
<dbReference type="AlphaFoldDB" id="A0A5M9JZ20"/>
<proteinExistence type="predicted"/>
<dbReference type="Proteomes" id="UP000322873">
    <property type="component" value="Unassembled WGS sequence"/>
</dbReference>